<dbReference type="EMBL" id="BNBD01000011">
    <property type="protein sequence ID" value="GHF60565.1"/>
    <property type="molecule type" value="Genomic_DNA"/>
</dbReference>
<feature type="transmembrane region" description="Helical" evidence="1">
    <location>
        <begin position="67"/>
        <end position="88"/>
    </location>
</feature>
<keyword evidence="1" id="KW-0812">Transmembrane</keyword>
<evidence type="ECO:0000256" key="1">
    <source>
        <dbReference type="SAM" id="Phobius"/>
    </source>
</evidence>
<dbReference type="AlphaFoldDB" id="A0A919B6B5"/>
<proteinExistence type="predicted"/>
<accession>A0A919B6B5</accession>
<keyword evidence="1" id="KW-0472">Membrane</keyword>
<reference evidence="2" key="1">
    <citation type="journal article" date="2014" name="Int. J. Syst. Evol. Microbiol.">
        <title>Complete genome sequence of Corynebacterium casei LMG S-19264T (=DSM 44701T), isolated from a smear-ripened cheese.</title>
        <authorList>
            <consortium name="US DOE Joint Genome Institute (JGI-PGF)"/>
            <person name="Walter F."/>
            <person name="Albersmeier A."/>
            <person name="Kalinowski J."/>
            <person name="Ruckert C."/>
        </authorList>
    </citation>
    <scope>NUCLEOTIDE SEQUENCE</scope>
    <source>
        <strain evidence="2">JCM 4059</strain>
    </source>
</reference>
<keyword evidence="3" id="KW-1185">Reference proteome</keyword>
<sequence>MWTPLDEHLWHTCEILADIAEGRLDRRPLVATTARLGPGDRTLAVGPGHWATWRALGDGSYVHENTFAFGSSAFVVGALATTAVVNAVRSSRASSDAQPRWVLDGSGYVTVTLEMLHFAEPASETSLYWSGLRAIDLVGPDAFQTSYNTVGGDYRTVRIHSPWASLIFALAALTAFPTHPRLLSGGWLPPGFEEHCARVGRPCRPAARLLLPGSG</sequence>
<reference evidence="2" key="2">
    <citation type="submission" date="2020-09" db="EMBL/GenBank/DDBJ databases">
        <authorList>
            <person name="Sun Q."/>
            <person name="Ohkuma M."/>
        </authorList>
    </citation>
    <scope>NUCLEOTIDE SEQUENCE</scope>
    <source>
        <strain evidence="2">JCM 4059</strain>
    </source>
</reference>
<dbReference type="Proteomes" id="UP000638313">
    <property type="component" value="Unassembled WGS sequence"/>
</dbReference>
<keyword evidence="1" id="KW-1133">Transmembrane helix</keyword>
<organism evidence="2 3">
    <name type="scientific">Streptomyces mashuensis</name>
    <dbReference type="NCBI Taxonomy" id="33904"/>
    <lineage>
        <taxon>Bacteria</taxon>
        <taxon>Bacillati</taxon>
        <taxon>Actinomycetota</taxon>
        <taxon>Actinomycetes</taxon>
        <taxon>Kitasatosporales</taxon>
        <taxon>Streptomycetaceae</taxon>
        <taxon>Streptomyces</taxon>
    </lineage>
</organism>
<gene>
    <name evidence="2" type="ORF">GCM10010218_47520</name>
</gene>
<protein>
    <submittedName>
        <fullName evidence="2">Uncharacterized protein</fullName>
    </submittedName>
</protein>
<evidence type="ECO:0000313" key="3">
    <source>
        <dbReference type="Proteomes" id="UP000638313"/>
    </source>
</evidence>
<evidence type="ECO:0000313" key="2">
    <source>
        <dbReference type="EMBL" id="GHF60565.1"/>
    </source>
</evidence>
<name>A0A919B6B5_9ACTN</name>
<comment type="caution">
    <text evidence="2">The sequence shown here is derived from an EMBL/GenBank/DDBJ whole genome shotgun (WGS) entry which is preliminary data.</text>
</comment>